<accession>A0A1R4IZ10</accession>
<dbReference type="RefSeq" id="WP_143738255.1">
    <property type="nucleotide sequence ID" value="NZ_FUKO01000014.1"/>
</dbReference>
<organism evidence="2 3">
    <name type="scientific">Microbacterium esteraromaticum</name>
    <dbReference type="NCBI Taxonomy" id="57043"/>
    <lineage>
        <taxon>Bacteria</taxon>
        <taxon>Bacillati</taxon>
        <taxon>Actinomycetota</taxon>
        <taxon>Actinomycetes</taxon>
        <taxon>Micrococcales</taxon>
        <taxon>Microbacteriaceae</taxon>
        <taxon>Microbacterium</taxon>
    </lineage>
</organism>
<evidence type="ECO:0008006" key="4">
    <source>
        <dbReference type="Google" id="ProtNLM"/>
    </source>
</evidence>
<gene>
    <name evidence="2" type="ORF">FM104_04715</name>
</gene>
<dbReference type="OrthoDB" id="4570343at2"/>
<dbReference type="EMBL" id="FUKO01000014">
    <property type="protein sequence ID" value="SJN25077.1"/>
    <property type="molecule type" value="Genomic_DNA"/>
</dbReference>
<keyword evidence="3" id="KW-1185">Reference proteome</keyword>
<keyword evidence="1" id="KW-0175">Coiled coil</keyword>
<feature type="coiled-coil region" evidence="1">
    <location>
        <begin position="21"/>
        <end position="118"/>
    </location>
</feature>
<name>A0A1R4IZ10_9MICO</name>
<dbReference type="AlphaFoldDB" id="A0A1R4IZ10"/>
<proteinExistence type="predicted"/>
<dbReference type="Pfam" id="PF16259">
    <property type="entry name" value="DUF4913"/>
    <property type="match status" value="1"/>
</dbReference>
<reference evidence="2 3" key="1">
    <citation type="submission" date="2017-02" db="EMBL/GenBank/DDBJ databases">
        <authorList>
            <person name="Peterson S.W."/>
        </authorList>
    </citation>
    <scope>NUCLEOTIDE SEQUENCE [LARGE SCALE GENOMIC DNA]</scope>
    <source>
        <strain evidence="2 3">B Mb 05.01</strain>
    </source>
</reference>
<evidence type="ECO:0000256" key="1">
    <source>
        <dbReference type="SAM" id="Coils"/>
    </source>
</evidence>
<protein>
    <recommendedName>
        <fullName evidence="4">DUF4913 domain-containing protein</fullName>
    </recommendedName>
</protein>
<dbReference type="Proteomes" id="UP000196320">
    <property type="component" value="Unassembled WGS sequence"/>
</dbReference>
<evidence type="ECO:0000313" key="3">
    <source>
        <dbReference type="Proteomes" id="UP000196320"/>
    </source>
</evidence>
<evidence type="ECO:0000313" key="2">
    <source>
        <dbReference type="EMBL" id="SJN25077.1"/>
    </source>
</evidence>
<sequence>MSDQETGTPDPRAIAYAAAAVDAARQAVHDAESKLAAAEDVLADAEGDVTVAEAKLEDFRSLESKLPWQLAAAEQDLAKKQRAHARATARLAAPKAALDEARDALSAAHAELAQARVTPAQPLPEDAGMPPGASDELVAWVEKLTSYLESLEREDSRWCPQWQEHPEAVWRLTALHREFEISFADDTVSGWWVNHFDRHAPFIFGSTGIFQACETAHDPDRSFRFSRRA</sequence>
<dbReference type="InterPro" id="IPR032584">
    <property type="entry name" value="DUF4913"/>
</dbReference>